<dbReference type="Proteomes" id="UP001479933">
    <property type="component" value="Chromosome"/>
</dbReference>
<evidence type="ECO:0000313" key="2">
    <source>
        <dbReference type="Proteomes" id="UP001479933"/>
    </source>
</evidence>
<keyword evidence="2" id="KW-1185">Reference proteome</keyword>
<reference evidence="1 2" key="1">
    <citation type="journal article" date="2023" name="Virus Evol.">
        <title>Computational host range prediction-The good, the bad, and the ugly.</title>
        <authorList>
            <person name="Howell A.A."/>
            <person name="Versoza C.J."/>
            <person name="Pfeifer S.P."/>
        </authorList>
    </citation>
    <scope>NUCLEOTIDE SEQUENCE [LARGE SCALE GENOMIC DNA]</scope>
    <source>
        <strain evidence="1 2">1610/1b</strain>
    </source>
</reference>
<dbReference type="EMBL" id="CP136137">
    <property type="protein sequence ID" value="WYY07969.1"/>
    <property type="molecule type" value="Genomic_DNA"/>
</dbReference>
<organism evidence="1 2">
    <name type="scientific">Gordonia hydrophobica</name>
    <dbReference type="NCBI Taxonomy" id="40516"/>
    <lineage>
        <taxon>Bacteria</taxon>
        <taxon>Bacillati</taxon>
        <taxon>Actinomycetota</taxon>
        <taxon>Actinomycetes</taxon>
        <taxon>Mycobacteriales</taxon>
        <taxon>Gordoniaceae</taxon>
        <taxon>Gordonia</taxon>
    </lineage>
</organism>
<protein>
    <submittedName>
        <fullName evidence="1">Uncharacterized protein</fullName>
    </submittedName>
</protein>
<name>A0ABZ2U2P6_9ACTN</name>
<evidence type="ECO:0000313" key="1">
    <source>
        <dbReference type="EMBL" id="WYY07969.1"/>
    </source>
</evidence>
<gene>
    <name evidence="1" type="ORF">RVF87_02460</name>
</gene>
<dbReference type="RefSeq" id="WP_066171250.1">
    <property type="nucleotide sequence ID" value="NZ_CP136137.1"/>
</dbReference>
<proteinExistence type="predicted"/>
<sequence length="64" mass="7148">MPKYRIEIVEEVTRVAVIEVPDGVEIDSRVLDLATDVAIEASVKEREVDVRRVNDAVHADGRFG</sequence>
<accession>A0ABZ2U2P6</accession>